<dbReference type="Pfam" id="PF01131">
    <property type="entry name" value="Topoisom_bac"/>
    <property type="match status" value="1"/>
</dbReference>
<dbReference type="AlphaFoldDB" id="A0A366K795"/>
<feature type="domain" description="Topo IA-type catalytic" evidence="12">
    <location>
        <begin position="1"/>
        <end position="269"/>
    </location>
</feature>
<feature type="non-terminal residue" evidence="13">
    <location>
        <position position="1"/>
    </location>
</feature>
<dbReference type="RefSeq" id="WP_236630925.1">
    <property type="nucleotide sequence ID" value="NZ_PDCG01000020.1"/>
</dbReference>
<dbReference type="PANTHER" id="PTHR42785:SF1">
    <property type="entry name" value="DNA TOPOISOMERASE"/>
    <property type="match status" value="1"/>
</dbReference>
<dbReference type="PROSITE" id="PS00396">
    <property type="entry name" value="TOPO_IA_1"/>
    <property type="match status" value="1"/>
</dbReference>
<sequence length="269" mass="29383">SPVLWRKVGPGLSAGRVQSVATRLIVERERERIAFVRAPYWDRVADLAAPSALSESGSERFQARLVGLGGRRLAGSKDFSSDGQLTAGARKEQARQLDQATAERLAGELKAAEFTVTSLETKPYHRRPQPPFTTSTMQQTAGNRLGMSSRASMRAAQSLYENGYITYMRTDSVTLSQQAISAARKSVEEVYGKQYLASGPKQYVTKTAGAQEAHECIRPAGSRFRSPQELASSLPPDQLKLYTLIWRRTLASQMADATGSTATVRLSAP</sequence>
<evidence type="ECO:0000256" key="10">
    <source>
        <dbReference type="ARBA" id="ARBA00032877"/>
    </source>
</evidence>
<dbReference type="InterPro" id="IPR023405">
    <property type="entry name" value="Topo_IA_core_domain"/>
</dbReference>
<dbReference type="GO" id="GO:0006265">
    <property type="term" value="P:DNA topological change"/>
    <property type="evidence" value="ECO:0007669"/>
    <property type="project" value="InterPro"/>
</dbReference>
<name>A0A366K795_9BIFI</name>
<evidence type="ECO:0000256" key="6">
    <source>
        <dbReference type="ARBA" id="ARBA00023235"/>
    </source>
</evidence>
<feature type="non-terminal residue" evidence="13">
    <location>
        <position position="269"/>
    </location>
</feature>
<comment type="similarity">
    <text evidence="2">Belongs to the type IA topoisomerase family.</text>
</comment>
<dbReference type="SMART" id="SM00436">
    <property type="entry name" value="TOP1Bc"/>
    <property type="match status" value="1"/>
</dbReference>
<keyword evidence="4" id="KW-0799">Topoisomerase</keyword>
<keyword evidence="14" id="KW-1185">Reference proteome</keyword>
<dbReference type="EMBL" id="PDCG01000020">
    <property type="protein sequence ID" value="RBP97177.1"/>
    <property type="molecule type" value="Genomic_DNA"/>
</dbReference>
<reference evidence="13 14" key="1">
    <citation type="submission" date="2017-10" db="EMBL/GenBank/DDBJ databases">
        <title>Bifidobacterium xylocopum sp. nov. and Bifidobacterium aemilianum sp. nov., from the carpenter bee (Xylocopa violacea) digestive tract.</title>
        <authorList>
            <person name="Alberoni D."/>
            <person name="Baffoni L."/>
            <person name="Di Gioia D."/>
            <person name="Gaggia F."/>
            <person name="Biavati B."/>
        </authorList>
    </citation>
    <scope>NUCLEOTIDE SEQUENCE [LARGE SCALE GENOMIC DNA]</scope>
    <source>
        <strain evidence="13 14">XV10</strain>
    </source>
</reference>
<dbReference type="Proteomes" id="UP000252530">
    <property type="component" value="Unassembled WGS sequence"/>
</dbReference>
<dbReference type="InterPro" id="IPR013824">
    <property type="entry name" value="Topo_IA_cen_sub1"/>
</dbReference>
<evidence type="ECO:0000256" key="1">
    <source>
        <dbReference type="ARBA" id="ARBA00000213"/>
    </source>
</evidence>
<dbReference type="InterPro" id="IPR000380">
    <property type="entry name" value="Topo_IA"/>
</dbReference>
<accession>A0A366K795</accession>
<dbReference type="PRINTS" id="PR00417">
    <property type="entry name" value="PRTPISMRASEI"/>
</dbReference>
<dbReference type="InterPro" id="IPR003602">
    <property type="entry name" value="Topo_IA_DNA-bd_dom"/>
</dbReference>
<evidence type="ECO:0000256" key="2">
    <source>
        <dbReference type="ARBA" id="ARBA00009446"/>
    </source>
</evidence>
<evidence type="ECO:0000313" key="14">
    <source>
        <dbReference type="Proteomes" id="UP000252530"/>
    </source>
</evidence>
<evidence type="ECO:0000256" key="8">
    <source>
        <dbReference type="ARBA" id="ARBA00031985"/>
    </source>
</evidence>
<dbReference type="PROSITE" id="PS52039">
    <property type="entry name" value="TOPO_IA_2"/>
    <property type="match status" value="1"/>
</dbReference>
<evidence type="ECO:0000256" key="11">
    <source>
        <dbReference type="SAM" id="MobiDB-lite"/>
    </source>
</evidence>
<proteinExistence type="inferred from homology"/>
<comment type="catalytic activity">
    <reaction evidence="1">
        <text>ATP-independent breakage of single-stranded DNA, followed by passage and rejoining.</text>
        <dbReference type="EC" id="5.6.2.1"/>
    </reaction>
</comment>
<dbReference type="PANTHER" id="PTHR42785">
    <property type="entry name" value="DNA TOPOISOMERASE, TYPE IA, CORE"/>
    <property type="match status" value="1"/>
</dbReference>
<dbReference type="InterPro" id="IPR013497">
    <property type="entry name" value="Topo_IA_cen"/>
</dbReference>
<evidence type="ECO:0000256" key="5">
    <source>
        <dbReference type="ARBA" id="ARBA00023125"/>
    </source>
</evidence>
<feature type="region of interest" description="Disordered" evidence="11">
    <location>
        <begin position="121"/>
        <end position="146"/>
    </location>
</feature>
<dbReference type="InterPro" id="IPR023406">
    <property type="entry name" value="Topo_IA_AS"/>
</dbReference>
<evidence type="ECO:0000313" key="13">
    <source>
        <dbReference type="EMBL" id="RBP97177.1"/>
    </source>
</evidence>
<protein>
    <recommendedName>
        <fullName evidence="3">DNA topoisomerase</fullName>
        <ecNumber evidence="3">5.6.2.1</ecNumber>
    </recommendedName>
    <alternativeName>
        <fullName evidence="10">Omega-protein</fullName>
    </alternativeName>
    <alternativeName>
        <fullName evidence="9">Relaxing enzyme</fullName>
    </alternativeName>
    <alternativeName>
        <fullName evidence="7">Swivelase</fullName>
    </alternativeName>
    <alternativeName>
        <fullName evidence="8">Untwisting enzyme</fullName>
    </alternativeName>
</protein>
<dbReference type="InterPro" id="IPR003601">
    <property type="entry name" value="Topo_IA_2"/>
</dbReference>
<keyword evidence="5" id="KW-0238">DNA-binding</keyword>
<dbReference type="SMART" id="SM00437">
    <property type="entry name" value="TOP1Ac"/>
    <property type="match status" value="1"/>
</dbReference>
<dbReference type="Gene3D" id="1.10.460.10">
    <property type="entry name" value="Topoisomerase I, domain 2"/>
    <property type="match status" value="1"/>
</dbReference>
<dbReference type="Gene3D" id="1.10.290.10">
    <property type="entry name" value="Topoisomerase I, domain 4"/>
    <property type="match status" value="1"/>
</dbReference>
<dbReference type="InterPro" id="IPR013826">
    <property type="entry name" value="Topo_IA_cen_sub3"/>
</dbReference>
<evidence type="ECO:0000256" key="4">
    <source>
        <dbReference type="ARBA" id="ARBA00023029"/>
    </source>
</evidence>
<evidence type="ECO:0000256" key="9">
    <source>
        <dbReference type="ARBA" id="ARBA00032235"/>
    </source>
</evidence>
<gene>
    <name evidence="13" type="ORF">CRD60_08190</name>
</gene>
<evidence type="ECO:0000256" key="3">
    <source>
        <dbReference type="ARBA" id="ARBA00012891"/>
    </source>
</evidence>
<keyword evidence="6 13" id="KW-0413">Isomerase</keyword>
<dbReference type="GO" id="GO:0003917">
    <property type="term" value="F:DNA topoisomerase type I (single strand cut, ATP-independent) activity"/>
    <property type="evidence" value="ECO:0007669"/>
    <property type="project" value="UniProtKB-EC"/>
</dbReference>
<dbReference type="SUPFAM" id="SSF56712">
    <property type="entry name" value="Prokaryotic type I DNA topoisomerase"/>
    <property type="match status" value="1"/>
</dbReference>
<dbReference type="GO" id="GO:0003677">
    <property type="term" value="F:DNA binding"/>
    <property type="evidence" value="ECO:0007669"/>
    <property type="project" value="UniProtKB-KW"/>
</dbReference>
<organism evidence="13 14">
    <name type="scientific">Bifidobacterium aemilianum</name>
    <dbReference type="NCBI Taxonomy" id="2493120"/>
    <lineage>
        <taxon>Bacteria</taxon>
        <taxon>Bacillati</taxon>
        <taxon>Actinomycetota</taxon>
        <taxon>Actinomycetes</taxon>
        <taxon>Bifidobacteriales</taxon>
        <taxon>Bifidobacteriaceae</taxon>
        <taxon>Bifidobacterium</taxon>
    </lineage>
</organism>
<evidence type="ECO:0000256" key="7">
    <source>
        <dbReference type="ARBA" id="ARBA00030003"/>
    </source>
</evidence>
<feature type="compositionally biased region" description="Polar residues" evidence="11">
    <location>
        <begin position="132"/>
        <end position="142"/>
    </location>
</feature>
<dbReference type="EC" id="5.6.2.1" evidence="3"/>
<evidence type="ECO:0000259" key="12">
    <source>
        <dbReference type="PROSITE" id="PS52039"/>
    </source>
</evidence>
<comment type="caution">
    <text evidence="13">The sequence shown here is derived from an EMBL/GenBank/DDBJ whole genome shotgun (WGS) entry which is preliminary data.</text>
</comment>